<dbReference type="EMBL" id="KQ760166">
    <property type="protein sequence ID" value="OAD61655.1"/>
    <property type="molecule type" value="Genomic_DNA"/>
</dbReference>
<organism evidence="2 3">
    <name type="scientific">Eufriesea mexicana</name>
    <dbReference type="NCBI Taxonomy" id="516756"/>
    <lineage>
        <taxon>Eukaryota</taxon>
        <taxon>Metazoa</taxon>
        <taxon>Ecdysozoa</taxon>
        <taxon>Arthropoda</taxon>
        <taxon>Hexapoda</taxon>
        <taxon>Insecta</taxon>
        <taxon>Pterygota</taxon>
        <taxon>Neoptera</taxon>
        <taxon>Endopterygota</taxon>
        <taxon>Hymenoptera</taxon>
        <taxon>Apocrita</taxon>
        <taxon>Aculeata</taxon>
        <taxon>Apoidea</taxon>
        <taxon>Anthophila</taxon>
        <taxon>Apidae</taxon>
        <taxon>Eufriesea</taxon>
    </lineage>
</organism>
<keyword evidence="3" id="KW-1185">Reference proteome</keyword>
<sequence length="111" mass="12045">MTILGFHRNEGTKDSLNAQKPGVCAKRTSPLTNEDKPTARSAANGKSRIRGFDGEEKEKHGTFRGKISRTVCSTRGTGRVGRAFENATTPRLAASNEASRDIFQPAWVSPV</sequence>
<evidence type="ECO:0000313" key="3">
    <source>
        <dbReference type="Proteomes" id="UP000250275"/>
    </source>
</evidence>
<gene>
    <name evidence="2" type="ORF">WN48_10796</name>
</gene>
<name>A0A310STB1_9HYME</name>
<accession>A0A310STB1</accession>
<feature type="compositionally biased region" description="Basic and acidic residues" evidence="1">
    <location>
        <begin position="50"/>
        <end position="61"/>
    </location>
</feature>
<evidence type="ECO:0000313" key="2">
    <source>
        <dbReference type="EMBL" id="OAD61655.1"/>
    </source>
</evidence>
<dbReference type="AlphaFoldDB" id="A0A310STB1"/>
<reference evidence="2 3" key="1">
    <citation type="submission" date="2015-07" db="EMBL/GenBank/DDBJ databases">
        <title>The genome of Eufriesea mexicana.</title>
        <authorList>
            <person name="Pan H."/>
            <person name="Kapheim K."/>
        </authorList>
    </citation>
    <scope>NUCLEOTIDE SEQUENCE [LARGE SCALE GENOMIC DNA]</scope>
    <source>
        <strain evidence="2">0111107269</strain>
        <tissue evidence="2">Whole body</tissue>
    </source>
</reference>
<feature type="region of interest" description="Disordered" evidence="1">
    <location>
        <begin position="1"/>
        <end position="65"/>
    </location>
</feature>
<protein>
    <submittedName>
        <fullName evidence="2">Uncharacterized protein</fullName>
    </submittedName>
</protein>
<proteinExistence type="predicted"/>
<evidence type="ECO:0000256" key="1">
    <source>
        <dbReference type="SAM" id="MobiDB-lite"/>
    </source>
</evidence>
<dbReference type="Proteomes" id="UP000250275">
    <property type="component" value="Unassembled WGS sequence"/>
</dbReference>